<dbReference type="InterPro" id="IPR029069">
    <property type="entry name" value="HotDog_dom_sf"/>
</dbReference>
<dbReference type="InterPro" id="IPR006684">
    <property type="entry name" value="YbgC/YbaW"/>
</dbReference>
<evidence type="ECO:0000256" key="2">
    <source>
        <dbReference type="ARBA" id="ARBA00022801"/>
    </source>
</evidence>
<dbReference type="AlphaFoldDB" id="A0A9D1EEN2"/>
<keyword evidence="2" id="KW-0378">Hydrolase</keyword>
<dbReference type="PANTHER" id="PTHR31793">
    <property type="entry name" value="4-HYDROXYBENZOYL-COA THIOESTERASE FAMILY MEMBER"/>
    <property type="match status" value="1"/>
</dbReference>
<protein>
    <submittedName>
        <fullName evidence="3">Acyl-CoA thioesterase</fullName>
    </submittedName>
</protein>
<dbReference type="NCBIfam" id="TIGR00051">
    <property type="entry name" value="YbgC/FadM family acyl-CoA thioesterase"/>
    <property type="match status" value="1"/>
</dbReference>
<proteinExistence type="inferred from homology"/>
<comment type="similarity">
    <text evidence="1">Belongs to the 4-hydroxybenzoyl-CoA thioesterase family.</text>
</comment>
<organism evidence="3 4">
    <name type="scientific">Candidatus Fimimorpha faecalis</name>
    <dbReference type="NCBI Taxonomy" id="2840824"/>
    <lineage>
        <taxon>Bacteria</taxon>
        <taxon>Bacillati</taxon>
        <taxon>Bacillota</taxon>
        <taxon>Clostridia</taxon>
        <taxon>Eubacteriales</taxon>
        <taxon>Candidatus Fimimorpha</taxon>
    </lineage>
</organism>
<reference evidence="3" key="2">
    <citation type="journal article" date="2021" name="PeerJ">
        <title>Extensive microbial diversity within the chicken gut microbiome revealed by metagenomics and culture.</title>
        <authorList>
            <person name="Gilroy R."/>
            <person name="Ravi A."/>
            <person name="Getino M."/>
            <person name="Pursley I."/>
            <person name="Horton D.L."/>
            <person name="Alikhan N.F."/>
            <person name="Baker D."/>
            <person name="Gharbi K."/>
            <person name="Hall N."/>
            <person name="Watson M."/>
            <person name="Adriaenssens E.M."/>
            <person name="Foster-Nyarko E."/>
            <person name="Jarju S."/>
            <person name="Secka A."/>
            <person name="Antonio M."/>
            <person name="Oren A."/>
            <person name="Chaudhuri R.R."/>
            <person name="La Ragione R."/>
            <person name="Hildebrand F."/>
            <person name="Pallen M.J."/>
        </authorList>
    </citation>
    <scope>NUCLEOTIDE SEQUENCE</scope>
    <source>
        <strain evidence="3">ChiW13-3771</strain>
    </source>
</reference>
<dbReference type="PIRSF" id="PIRSF003230">
    <property type="entry name" value="YbgC"/>
    <property type="match status" value="1"/>
</dbReference>
<accession>A0A9D1EEN2</accession>
<sequence length="143" mass="17040">MFLKPYTRTAYYYETDQMAIIHHSNYIRWMEEARLDLLDQIGLNYRSIEEANLLIPVLSVSCNYQTLVHYDDTIIIETELEQFNGLRFTLSYKIYSKDRTILHATGSSSHCFLDKNFKPVRLKKDYPMIYQTLLKLKNNVKQN</sequence>
<dbReference type="EMBL" id="DVHN01000113">
    <property type="protein sequence ID" value="HIR89032.1"/>
    <property type="molecule type" value="Genomic_DNA"/>
</dbReference>
<evidence type="ECO:0000313" key="4">
    <source>
        <dbReference type="Proteomes" id="UP000824201"/>
    </source>
</evidence>
<evidence type="ECO:0000256" key="1">
    <source>
        <dbReference type="ARBA" id="ARBA00005953"/>
    </source>
</evidence>
<comment type="caution">
    <text evidence="3">The sequence shown here is derived from an EMBL/GenBank/DDBJ whole genome shotgun (WGS) entry which is preliminary data.</text>
</comment>
<reference evidence="3" key="1">
    <citation type="submission" date="2020-10" db="EMBL/GenBank/DDBJ databases">
        <authorList>
            <person name="Gilroy R."/>
        </authorList>
    </citation>
    <scope>NUCLEOTIDE SEQUENCE</scope>
    <source>
        <strain evidence="3">ChiW13-3771</strain>
    </source>
</reference>
<dbReference type="CDD" id="cd00586">
    <property type="entry name" value="4HBT"/>
    <property type="match status" value="1"/>
</dbReference>
<evidence type="ECO:0000313" key="3">
    <source>
        <dbReference type="EMBL" id="HIR89032.1"/>
    </source>
</evidence>
<dbReference type="GO" id="GO:0047617">
    <property type="term" value="F:fatty acyl-CoA hydrolase activity"/>
    <property type="evidence" value="ECO:0007669"/>
    <property type="project" value="TreeGrafter"/>
</dbReference>
<dbReference type="Gene3D" id="3.10.129.10">
    <property type="entry name" value="Hotdog Thioesterase"/>
    <property type="match status" value="1"/>
</dbReference>
<name>A0A9D1EEN2_9FIRM</name>
<dbReference type="SUPFAM" id="SSF54637">
    <property type="entry name" value="Thioesterase/thiol ester dehydrase-isomerase"/>
    <property type="match status" value="1"/>
</dbReference>
<dbReference type="InterPro" id="IPR050563">
    <property type="entry name" value="4-hydroxybenzoyl-CoA_TE"/>
</dbReference>
<dbReference type="PANTHER" id="PTHR31793:SF27">
    <property type="entry name" value="NOVEL THIOESTERASE SUPERFAMILY DOMAIN AND SAPOSIN A-TYPE DOMAIN CONTAINING PROTEIN (0610012H03RIK)"/>
    <property type="match status" value="1"/>
</dbReference>
<dbReference type="Pfam" id="PF13279">
    <property type="entry name" value="4HBT_2"/>
    <property type="match status" value="1"/>
</dbReference>
<gene>
    <name evidence="3" type="ORF">IAC96_08795</name>
</gene>
<dbReference type="Proteomes" id="UP000824201">
    <property type="component" value="Unassembled WGS sequence"/>
</dbReference>